<evidence type="ECO:0000313" key="2">
    <source>
        <dbReference type="Proteomes" id="UP000199494"/>
    </source>
</evidence>
<sequence length="237" mass="24291">MSVVPISPESATEIDDNPGPRSRKSASVPLGIWLCAPEPADEHGLPPLIEGLTRGLVTQAVTAFTARGNTVAVTGPDAARMTAVADSVGDRRVLCVDPETVTADGVRGRPGGGAGTPEPGSVDLLLVAELPVPRIATDGQPYTTWARWLAPGGVLAVATRNPAGQGRFADHTGAVVTAATNAGLSYLQHIIAVLAHVHGERLLIPTPPAPVTLPADTVHTHAHTDLLVFHTDLGGAA</sequence>
<dbReference type="EMBL" id="FMZE01000010">
    <property type="protein sequence ID" value="SDD60557.1"/>
    <property type="molecule type" value="Genomic_DNA"/>
</dbReference>
<name>A0A1G6W5Q6_9PSEU</name>
<dbReference type="AlphaFoldDB" id="A0A1G6W5Q6"/>
<proteinExistence type="predicted"/>
<keyword evidence="2" id="KW-1185">Reference proteome</keyword>
<dbReference type="Proteomes" id="UP000199494">
    <property type="component" value="Unassembled WGS sequence"/>
</dbReference>
<accession>A0A1G6W5Q6</accession>
<gene>
    <name evidence="1" type="ORF">SAMN05421630_110171</name>
</gene>
<protein>
    <submittedName>
        <fullName evidence="1">Uncharacterized protein</fullName>
    </submittedName>
</protein>
<evidence type="ECO:0000313" key="1">
    <source>
        <dbReference type="EMBL" id="SDD60557.1"/>
    </source>
</evidence>
<reference evidence="1 2" key="1">
    <citation type="submission" date="2016-10" db="EMBL/GenBank/DDBJ databases">
        <authorList>
            <person name="de Groot N.N."/>
        </authorList>
    </citation>
    <scope>NUCLEOTIDE SEQUENCE [LARGE SCALE GENOMIC DNA]</scope>
    <source>
        <strain evidence="1 2">CGMCC 4.5506</strain>
    </source>
</reference>
<organism evidence="1 2">
    <name type="scientific">Prauserella marina</name>
    <dbReference type="NCBI Taxonomy" id="530584"/>
    <lineage>
        <taxon>Bacteria</taxon>
        <taxon>Bacillati</taxon>
        <taxon>Actinomycetota</taxon>
        <taxon>Actinomycetes</taxon>
        <taxon>Pseudonocardiales</taxon>
        <taxon>Pseudonocardiaceae</taxon>
        <taxon>Prauserella</taxon>
    </lineage>
</organism>